<dbReference type="GO" id="GO:0006297">
    <property type="term" value="P:nucleotide-excision repair, DNA gap filling"/>
    <property type="evidence" value="ECO:0007669"/>
    <property type="project" value="TreeGrafter"/>
</dbReference>
<feature type="region of interest" description="Disordered" evidence="5">
    <location>
        <begin position="402"/>
        <end position="555"/>
    </location>
</feature>
<dbReference type="GO" id="GO:1904161">
    <property type="term" value="P:DNA synthesis involved in UV-damage excision repair"/>
    <property type="evidence" value="ECO:0007669"/>
    <property type="project" value="TreeGrafter"/>
</dbReference>
<dbReference type="EMBL" id="KI669512">
    <property type="protein sequence ID" value="OCF31835.1"/>
    <property type="molecule type" value="Genomic_DNA"/>
</dbReference>
<keyword evidence="7" id="KW-1185">Reference proteome</keyword>
<evidence type="ECO:0000256" key="3">
    <source>
        <dbReference type="ARBA" id="ARBA00022705"/>
    </source>
</evidence>
<dbReference type="Pfam" id="PF09507">
    <property type="entry name" value="CDC27"/>
    <property type="match status" value="1"/>
</dbReference>
<feature type="compositionally biased region" description="Low complexity" evidence="5">
    <location>
        <begin position="516"/>
        <end position="540"/>
    </location>
</feature>
<proteinExistence type="predicted"/>
<accession>A0A1B9GLV2</accession>
<protein>
    <recommendedName>
        <fullName evidence="2">DNA polymerase delta subunit 3</fullName>
    </recommendedName>
</protein>
<feature type="compositionally biased region" description="Low complexity" evidence="5">
    <location>
        <begin position="349"/>
        <end position="366"/>
    </location>
</feature>
<evidence type="ECO:0000256" key="5">
    <source>
        <dbReference type="SAM" id="MobiDB-lite"/>
    </source>
</evidence>
<feature type="region of interest" description="Disordered" evidence="5">
    <location>
        <begin position="232"/>
        <end position="388"/>
    </location>
</feature>
<feature type="compositionally biased region" description="Acidic residues" evidence="5">
    <location>
        <begin position="110"/>
        <end position="132"/>
    </location>
</feature>
<feature type="compositionally biased region" description="Basic and acidic residues" evidence="5">
    <location>
        <begin position="237"/>
        <end position="246"/>
    </location>
</feature>
<feature type="compositionally biased region" description="Basic and acidic residues" evidence="5">
    <location>
        <begin position="261"/>
        <end position="286"/>
    </location>
</feature>
<evidence type="ECO:0000313" key="6">
    <source>
        <dbReference type="EMBL" id="OCF31835.1"/>
    </source>
</evidence>
<dbReference type="AlphaFoldDB" id="A0A1B9GLV2"/>
<feature type="region of interest" description="Disordered" evidence="5">
    <location>
        <begin position="96"/>
        <end position="132"/>
    </location>
</feature>
<dbReference type="STRING" id="1296120.A0A1B9GLV2"/>
<evidence type="ECO:0000256" key="4">
    <source>
        <dbReference type="ARBA" id="ARBA00023242"/>
    </source>
</evidence>
<name>A0A1B9GLV2_9TREE</name>
<reference evidence="7" key="2">
    <citation type="submission" date="2013-12" db="EMBL/GenBank/DDBJ databases">
        <title>Evolution of pathogenesis and genome organization in the Tremellales.</title>
        <authorList>
            <person name="Cuomo C."/>
            <person name="Litvintseva A."/>
            <person name="Heitman J."/>
            <person name="Chen Y."/>
            <person name="Sun S."/>
            <person name="Springer D."/>
            <person name="Dromer F."/>
            <person name="Young S."/>
            <person name="Zeng Q."/>
            <person name="Chapman S."/>
            <person name="Gujja S."/>
            <person name="Saif S."/>
            <person name="Birren B."/>
        </authorList>
    </citation>
    <scope>NUCLEOTIDE SEQUENCE [LARGE SCALE GENOMIC DNA]</scope>
    <source>
        <strain evidence="7">BCC8398</strain>
    </source>
</reference>
<gene>
    <name evidence="6" type="ORF">I316_06433</name>
</gene>
<feature type="compositionally biased region" description="Low complexity" evidence="5">
    <location>
        <begin position="288"/>
        <end position="329"/>
    </location>
</feature>
<dbReference type="Proteomes" id="UP000092666">
    <property type="component" value="Unassembled WGS sequence"/>
</dbReference>
<evidence type="ECO:0000313" key="7">
    <source>
        <dbReference type="Proteomes" id="UP000092666"/>
    </source>
</evidence>
<dbReference type="Gene3D" id="3.90.1030.20">
    <property type="entry name" value="DNA polymerase delta, p66 (Cdc27) subunit, wHTH domain"/>
    <property type="match status" value="1"/>
</dbReference>
<dbReference type="InterPro" id="IPR019038">
    <property type="entry name" value="POLD3"/>
</dbReference>
<organism evidence="6 7">
    <name type="scientific">Kwoniella heveanensis BCC8398</name>
    <dbReference type="NCBI Taxonomy" id="1296120"/>
    <lineage>
        <taxon>Eukaryota</taxon>
        <taxon>Fungi</taxon>
        <taxon>Dikarya</taxon>
        <taxon>Basidiomycota</taxon>
        <taxon>Agaricomycotina</taxon>
        <taxon>Tremellomycetes</taxon>
        <taxon>Tremellales</taxon>
        <taxon>Cryptococcaceae</taxon>
        <taxon>Kwoniella</taxon>
    </lineage>
</organism>
<evidence type="ECO:0000256" key="1">
    <source>
        <dbReference type="ARBA" id="ARBA00004123"/>
    </source>
</evidence>
<dbReference type="InterPro" id="IPR041913">
    <property type="entry name" value="POLD3_sf"/>
</dbReference>
<dbReference type="PANTHER" id="PTHR17598:SF13">
    <property type="entry name" value="DNA POLYMERASE DELTA SUBUNIT 3"/>
    <property type="match status" value="1"/>
</dbReference>
<reference evidence="6 7" key="1">
    <citation type="submission" date="2013-07" db="EMBL/GenBank/DDBJ databases">
        <title>The Genome Sequence of Cryptococcus heveanensis BCC8398.</title>
        <authorList>
            <consortium name="The Broad Institute Genome Sequencing Platform"/>
            <person name="Cuomo C."/>
            <person name="Litvintseva A."/>
            <person name="Chen Y."/>
            <person name="Heitman J."/>
            <person name="Sun S."/>
            <person name="Springer D."/>
            <person name="Dromer F."/>
            <person name="Young S.K."/>
            <person name="Zeng Q."/>
            <person name="Gargeya S."/>
            <person name="Fitzgerald M."/>
            <person name="Abouelleil A."/>
            <person name="Alvarado L."/>
            <person name="Berlin A.M."/>
            <person name="Chapman S.B."/>
            <person name="Dewar J."/>
            <person name="Goldberg J."/>
            <person name="Griggs A."/>
            <person name="Gujja S."/>
            <person name="Hansen M."/>
            <person name="Howarth C."/>
            <person name="Imamovic A."/>
            <person name="Larimer J."/>
            <person name="McCowan C."/>
            <person name="Murphy C."/>
            <person name="Pearson M."/>
            <person name="Priest M."/>
            <person name="Roberts A."/>
            <person name="Saif S."/>
            <person name="Shea T."/>
            <person name="Sykes S."/>
            <person name="Wortman J."/>
            <person name="Nusbaum C."/>
            <person name="Birren B."/>
        </authorList>
    </citation>
    <scope>NUCLEOTIDE SEQUENCE [LARGE SCALE GENOMIC DNA]</scope>
    <source>
        <strain evidence="6 7">BCC8398</strain>
    </source>
</reference>
<dbReference type="PANTHER" id="PTHR17598">
    <property type="entry name" value="DNA POLYMERASE DELTA SUBUNIT 3"/>
    <property type="match status" value="1"/>
</dbReference>
<keyword evidence="4" id="KW-0539">Nucleus</keyword>
<dbReference type="GO" id="GO:0043625">
    <property type="term" value="C:delta DNA polymerase complex"/>
    <property type="evidence" value="ECO:0007669"/>
    <property type="project" value="InterPro"/>
</dbReference>
<keyword evidence="3" id="KW-0235">DNA replication</keyword>
<feature type="compositionally biased region" description="Acidic residues" evidence="5">
    <location>
        <begin position="475"/>
        <end position="484"/>
    </location>
</feature>
<dbReference type="GO" id="GO:0006271">
    <property type="term" value="P:DNA strand elongation involved in DNA replication"/>
    <property type="evidence" value="ECO:0007669"/>
    <property type="project" value="TreeGrafter"/>
</dbReference>
<dbReference type="OrthoDB" id="514823at2759"/>
<sequence length="555" mass="59156">MTVTPEQQKMGARKITHWIENERKIVTFRDISREIGCHVNLAKNLLLEYHTSHPSASATYLLTGPLLSTSTLNQTQLLSLQPKLGDPSLTQKVRIVDMDEMSEGDRNSEDEREEDEQVGFEEVGNDNGDEDGLAGNLGIIGGKSGEEGEDLRREDVVRWGVVLVGQDELEEKKKLFESETLNVHIHSLAPAPFSDPAQYLIPNLTLREHPNYHNPSLYGTISGDAFKPNVPVAAGGQDKKSMKDGGMDWSGVGAKKVVGGKKVEDKKADDKQAQGKENKNEPKKSFFEASTTAKAATPTAEPITEPSKATSSTTAKPTKSSTASSGSISGKKKRVIHSDTEEDEPPAPSAAGAADAPASSASSLSKKALKPEPTSSMVRADDQKAMEAMMSMDMDMDVDMSDEVELAQAAASSPKNAKKGPKKATTPAEEVVVKKEPGTTSGSAGVRKKRRVKKTVMETNKKGYMVSKDVWTEESCSESEPEQADTDKKPATAITSSKSKPPMKARDSASSIGSNTTKTPASSGAASGAGTSGTKKAGGPSLKGQSTLKGFFTKK</sequence>
<dbReference type="GO" id="GO:0003887">
    <property type="term" value="F:DNA-directed DNA polymerase activity"/>
    <property type="evidence" value="ECO:0007669"/>
    <property type="project" value="TreeGrafter"/>
</dbReference>
<evidence type="ECO:0000256" key="2">
    <source>
        <dbReference type="ARBA" id="ARBA00017589"/>
    </source>
</evidence>
<comment type="subcellular location">
    <subcellularLocation>
        <location evidence="1">Nucleus</location>
    </subcellularLocation>
</comment>